<dbReference type="Gene3D" id="3.20.20.70">
    <property type="entry name" value="Aldolase class I"/>
    <property type="match status" value="1"/>
</dbReference>
<dbReference type="SUPFAM" id="SSF51366">
    <property type="entry name" value="Ribulose-phoshate binding barrel"/>
    <property type="match status" value="1"/>
</dbReference>
<dbReference type="Proteomes" id="UP001320209">
    <property type="component" value="Chromosome"/>
</dbReference>
<gene>
    <name evidence="3" type="ORF">HYD_5690</name>
</gene>
<sequence length="237" mass="26475">MLNNIYDMGLRCLGDVVLIGISLLSADFSCLKEELERIECGGADFLHLDIMDGNFSPGFITFGPGIIKKMRPHTGLSFDVHLMVHRPDLYICLLKDAGVSSIGIHPSSDGNFLKTLRCIKDVGCEAGVVFSPDEEYKDLPREAWDVIDFVNIMTVYPKMEKQDFLRDRLFMISAVRKAFCDIRPDRRIRVIVDGGITDSTALLCVQHDIDAVIVGGFAFSSFPYKIAIDKIRKACAF</sequence>
<evidence type="ECO:0000256" key="1">
    <source>
        <dbReference type="ARBA" id="ARBA00022723"/>
    </source>
</evidence>
<evidence type="ECO:0000313" key="4">
    <source>
        <dbReference type="Proteomes" id="UP001320209"/>
    </source>
</evidence>
<keyword evidence="4" id="KW-1185">Reference proteome</keyword>
<organism evidence="3 4">
    <name type="scientific">Candidatus Hydrogenosomobacter endosymbioticus</name>
    <dbReference type="NCBI Taxonomy" id="2558174"/>
    <lineage>
        <taxon>Bacteria</taxon>
        <taxon>Pseudomonadati</taxon>
        <taxon>Pseudomonadota</taxon>
        <taxon>Alphaproteobacteria</taxon>
        <taxon>Holosporales</taxon>
        <taxon>Holosporaceae</taxon>
        <taxon>Candidatus Hydrogenosomobacter</taxon>
    </lineage>
</organism>
<evidence type="ECO:0000313" key="3">
    <source>
        <dbReference type="EMBL" id="BDB96436.1"/>
    </source>
</evidence>
<keyword evidence="1" id="KW-0479">Metal-binding</keyword>
<dbReference type="PANTHER" id="PTHR11749">
    <property type="entry name" value="RIBULOSE-5-PHOSPHATE-3-EPIMERASE"/>
    <property type="match status" value="1"/>
</dbReference>
<dbReference type="Pfam" id="PF00834">
    <property type="entry name" value="Ribul_P_3_epim"/>
    <property type="match status" value="1"/>
</dbReference>
<accession>A0ABM7V9G4</accession>
<dbReference type="InterPro" id="IPR013785">
    <property type="entry name" value="Aldolase_TIM"/>
</dbReference>
<protein>
    <submittedName>
        <fullName evidence="3">Ribulose-phosphate 3-epimerase</fullName>
    </submittedName>
</protein>
<name>A0ABM7V9G4_9PROT</name>
<dbReference type="InterPro" id="IPR000056">
    <property type="entry name" value="Ribul_P_3_epim-like"/>
</dbReference>
<dbReference type="InterPro" id="IPR011060">
    <property type="entry name" value="RibuloseP-bd_barrel"/>
</dbReference>
<dbReference type="CDD" id="cd00429">
    <property type="entry name" value="RPE"/>
    <property type="match status" value="1"/>
</dbReference>
<keyword evidence="2" id="KW-0413">Isomerase</keyword>
<reference evidence="3" key="1">
    <citation type="submission" date="2021-10" db="EMBL/GenBank/DDBJ databases">
        <title>Genome Sequence of The Candidatus Hydrogeosomobacter endosymbioticus, an Intracellular Bacterial Symbiont of the Anaerobic Ciliate GW7.</title>
        <authorList>
            <person name="Shiohama Y."/>
            <person name="Shinzato N."/>
        </authorList>
    </citation>
    <scope>NUCLEOTIDE SEQUENCE [LARGE SCALE GENOMIC DNA]</scope>
    <source>
        <strain evidence="3">200920</strain>
    </source>
</reference>
<proteinExistence type="predicted"/>
<dbReference type="EMBL" id="AP025225">
    <property type="protein sequence ID" value="BDB96436.1"/>
    <property type="molecule type" value="Genomic_DNA"/>
</dbReference>
<evidence type="ECO:0000256" key="2">
    <source>
        <dbReference type="ARBA" id="ARBA00023235"/>
    </source>
</evidence>